<proteinExistence type="predicted"/>
<protein>
    <submittedName>
        <fullName evidence="1">Uncharacterized protein</fullName>
    </submittedName>
</protein>
<dbReference type="EMBL" id="BROH01000010">
    <property type="protein sequence ID" value="GKY89126.1"/>
    <property type="molecule type" value="Genomic_DNA"/>
</dbReference>
<comment type="caution">
    <text evidence="1">The sequence shown here is derived from an EMBL/GenBank/DDBJ whole genome shotgun (WGS) entry which is preliminary data.</text>
</comment>
<organism evidence="1 2">
    <name type="scientific">Sinisalibacter aestuarii</name>
    <dbReference type="NCBI Taxonomy" id="2949426"/>
    <lineage>
        <taxon>Bacteria</taxon>
        <taxon>Pseudomonadati</taxon>
        <taxon>Pseudomonadota</taxon>
        <taxon>Alphaproteobacteria</taxon>
        <taxon>Rhodobacterales</taxon>
        <taxon>Roseobacteraceae</taxon>
        <taxon>Sinisalibacter</taxon>
    </lineage>
</organism>
<sequence length="96" mass="10378">MDTGFIVFNHASYPHLTRLLSEHDVPAVMSDVSLGAPFAQRSLLRPAFPGMLRDRPAPGGRAMTEANYTGALRLPVAIAVFPPGCACVCRRGLRSR</sequence>
<name>A0ABQ5LXY9_9RHOB</name>
<gene>
    <name evidence="1" type="ORF">STA1M1_29950</name>
</gene>
<dbReference type="RefSeq" id="WP_307726355.1">
    <property type="nucleotide sequence ID" value="NZ_BROH01000010.1"/>
</dbReference>
<dbReference type="Proteomes" id="UP001144205">
    <property type="component" value="Unassembled WGS sequence"/>
</dbReference>
<evidence type="ECO:0000313" key="1">
    <source>
        <dbReference type="EMBL" id="GKY89126.1"/>
    </source>
</evidence>
<keyword evidence="2" id="KW-1185">Reference proteome</keyword>
<evidence type="ECO:0000313" key="2">
    <source>
        <dbReference type="Proteomes" id="UP001144205"/>
    </source>
</evidence>
<accession>A0ABQ5LXY9</accession>
<reference evidence="1" key="1">
    <citation type="journal article" date="2023" name="Int. J. Syst. Evol. Microbiol.">
        <title>Sinisalibacter aestuarii sp. nov., isolated from estuarine sediment of the Arakawa River.</title>
        <authorList>
            <person name="Arafat S.T."/>
            <person name="Hirano S."/>
            <person name="Sato A."/>
            <person name="Takeuchi K."/>
            <person name="Yasuda T."/>
            <person name="Terahara T."/>
            <person name="Hamada M."/>
            <person name="Kobayashi T."/>
        </authorList>
    </citation>
    <scope>NUCLEOTIDE SEQUENCE</scope>
    <source>
        <strain evidence="1">B-399</strain>
    </source>
</reference>